<evidence type="ECO:0000313" key="5">
    <source>
        <dbReference type="RefSeq" id="XP_033573890.1"/>
    </source>
</evidence>
<organism evidence="3">
    <name type="scientific">Mytilinidion resinicola</name>
    <dbReference type="NCBI Taxonomy" id="574789"/>
    <lineage>
        <taxon>Eukaryota</taxon>
        <taxon>Fungi</taxon>
        <taxon>Dikarya</taxon>
        <taxon>Ascomycota</taxon>
        <taxon>Pezizomycotina</taxon>
        <taxon>Dothideomycetes</taxon>
        <taxon>Pleosporomycetidae</taxon>
        <taxon>Mytilinidiales</taxon>
        <taxon>Mytilinidiaceae</taxon>
        <taxon>Mytilinidion</taxon>
    </lineage>
</organism>
<evidence type="ECO:0000259" key="2">
    <source>
        <dbReference type="Pfam" id="PF06985"/>
    </source>
</evidence>
<accession>A0A6A6YDN3</accession>
<protein>
    <recommendedName>
        <fullName evidence="2">Heterokaryon incompatibility domain-containing protein</fullName>
    </recommendedName>
</protein>
<dbReference type="InterPro" id="IPR052895">
    <property type="entry name" value="HetReg/Transcr_Mod"/>
</dbReference>
<feature type="compositionally biased region" description="Basic and acidic residues" evidence="1">
    <location>
        <begin position="1"/>
        <end position="10"/>
    </location>
</feature>
<dbReference type="PANTHER" id="PTHR24148:SF64">
    <property type="entry name" value="HETEROKARYON INCOMPATIBILITY DOMAIN-CONTAINING PROTEIN"/>
    <property type="match status" value="1"/>
</dbReference>
<feature type="domain" description="Heterokaryon incompatibility" evidence="2">
    <location>
        <begin position="75"/>
        <end position="136"/>
    </location>
</feature>
<evidence type="ECO:0000313" key="3">
    <source>
        <dbReference type="EMBL" id="KAF2806926.1"/>
    </source>
</evidence>
<reference evidence="3 5" key="1">
    <citation type="journal article" date="2020" name="Stud. Mycol.">
        <title>101 Dothideomycetes genomes: a test case for predicting lifestyles and emergence of pathogens.</title>
        <authorList>
            <person name="Haridas S."/>
            <person name="Albert R."/>
            <person name="Binder M."/>
            <person name="Bloem J."/>
            <person name="Labutti K."/>
            <person name="Salamov A."/>
            <person name="Andreopoulos B."/>
            <person name="Baker S."/>
            <person name="Barry K."/>
            <person name="Bills G."/>
            <person name="Bluhm B."/>
            <person name="Cannon C."/>
            <person name="Castanera R."/>
            <person name="Culley D."/>
            <person name="Daum C."/>
            <person name="Ezra D."/>
            <person name="Gonzalez J."/>
            <person name="Henrissat B."/>
            <person name="Kuo A."/>
            <person name="Liang C."/>
            <person name="Lipzen A."/>
            <person name="Lutzoni F."/>
            <person name="Magnuson J."/>
            <person name="Mondo S."/>
            <person name="Nolan M."/>
            <person name="Ohm R."/>
            <person name="Pangilinan J."/>
            <person name="Park H.-J."/>
            <person name="Ramirez L."/>
            <person name="Alfaro M."/>
            <person name="Sun H."/>
            <person name="Tritt A."/>
            <person name="Yoshinaga Y."/>
            <person name="Zwiers L.-H."/>
            <person name="Turgeon B."/>
            <person name="Goodwin S."/>
            <person name="Spatafora J."/>
            <person name="Crous P."/>
            <person name="Grigoriev I."/>
        </authorList>
    </citation>
    <scope>NUCLEOTIDE SEQUENCE</scope>
    <source>
        <strain evidence="3 5">CBS 304.34</strain>
    </source>
</reference>
<reference evidence="5" key="3">
    <citation type="submission" date="2025-04" db="UniProtKB">
        <authorList>
            <consortium name="RefSeq"/>
        </authorList>
    </citation>
    <scope>IDENTIFICATION</scope>
    <source>
        <strain evidence="5">CBS 304.34</strain>
    </source>
</reference>
<dbReference type="Proteomes" id="UP000504636">
    <property type="component" value="Unplaced"/>
</dbReference>
<dbReference type="EMBL" id="MU003706">
    <property type="protein sequence ID" value="KAF2806926.1"/>
    <property type="molecule type" value="Genomic_DNA"/>
</dbReference>
<dbReference type="Pfam" id="PF06985">
    <property type="entry name" value="HET"/>
    <property type="match status" value="1"/>
</dbReference>
<dbReference type="RefSeq" id="XP_033573890.1">
    <property type="nucleotide sequence ID" value="XM_033725805.1"/>
</dbReference>
<gene>
    <name evidence="3 5" type="ORF">BDZ99DRAFT_523484</name>
</gene>
<evidence type="ECO:0000256" key="1">
    <source>
        <dbReference type="SAM" id="MobiDB-lite"/>
    </source>
</evidence>
<proteinExistence type="predicted"/>
<sequence length="197" mass="23309">MRRSNEKTSSESEESEEELKEYKYTNLEKPSSIRLLKLRPGGWRSGEVLCDLVEDDLDWHDPEKADKSKNKKTDYEALSWNWGTLPWDRKIRVSHKGEDYYQLVPPSFEAALRALRDRRNSRVLWVDAICIYSDRSSIKYLRNLRSFIQRPEEPNRDPRSTGGMIKVAVGDCPPAENWKTNVVSPVGDRWYWRWWKS</sequence>
<dbReference type="PANTHER" id="PTHR24148">
    <property type="entry name" value="ANKYRIN REPEAT DOMAIN-CONTAINING PROTEIN 39 HOMOLOG-RELATED"/>
    <property type="match status" value="1"/>
</dbReference>
<reference evidence="5" key="2">
    <citation type="submission" date="2020-04" db="EMBL/GenBank/DDBJ databases">
        <authorList>
            <consortium name="NCBI Genome Project"/>
        </authorList>
    </citation>
    <scope>NUCLEOTIDE SEQUENCE</scope>
    <source>
        <strain evidence="5">CBS 304.34</strain>
    </source>
</reference>
<dbReference type="AlphaFoldDB" id="A0A6A6YDN3"/>
<keyword evidence="4" id="KW-1185">Reference proteome</keyword>
<dbReference type="GeneID" id="54466698"/>
<dbReference type="OrthoDB" id="3945406at2759"/>
<evidence type="ECO:0000313" key="4">
    <source>
        <dbReference type="Proteomes" id="UP000504636"/>
    </source>
</evidence>
<feature type="region of interest" description="Disordered" evidence="1">
    <location>
        <begin position="1"/>
        <end position="21"/>
    </location>
</feature>
<name>A0A6A6YDN3_9PEZI</name>
<dbReference type="InterPro" id="IPR010730">
    <property type="entry name" value="HET"/>
</dbReference>